<evidence type="ECO:0000259" key="1">
    <source>
        <dbReference type="Pfam" id="PF01909"/>
    </source>
</evidence>
<comment type="caution">
    <text evidence="2">The sequence shown here is derived from an EMBL/GenBank/DDBJ whole genome shotgun (WGS) entry which is preliminary data.</text>
</comment>
<dbReference type="EMBL" id="DUTF01000439">
    <property type="protein sequence ID" value="HHY29055.1"/>
    <property type="molecule type" value="Genomic_DNA"/>
</dbReference>
<sequence>MPNKTENILTQIIHAFNGVAGIDAIVLGGSHATGTANKDSDIDIGIYYDEASFDLTSFRKKAAPLITVIDDCIDGKISIDYQCFI</sequence>
<name>A0A7C7D8Q5_9FIRM</name>
<dbReference type="InterPro" id="IPR043519">
    <property type="entry name" value="NT_sf"/>
</dbReference>
<protein>
    <submittedName>
        <fullName evidence="2">Nucleotidyltransferase domain-containing protein</fullName>
    </submittedName>
</protein>
<proteinExistence type="predicted"/>
<keyword evidence="2" id="KW-0808">Transferase</keyword>
<dbReference type="InterPro" id="IPR002934">
    <property type="entry name" value="Polymerase_NTP_transf_dom"/>
</dbReference>
<dbReference type="AlphaFoldDB" id="A0A7C7D8Q5"/>
<feature type="domain" description="Polymerase nucleotidyl transferase" evidence="1">
    <location>
        <begin position="22"/>
        <end position="68"/>
    </location>
</feature>
<dbReference type="CDD" id="cd05403">
    <property type="entry name" value="NT_KNTase_like"/>
    <property type="match status" value="1"/>
</dbReference>
<dbReference type="Pfam" id="PF01909">
    <property type="entry name" value="NTP_transf_2"/>
    <property type="match status" value="1"/>
</dbReference>
<dbReference type="SUPFAM" id="SSF81301">
    <property type="entry name" value="Nucleotidyltransferase"/>
    <property type="match status" value="1"/>
</dbReference>
<evidence type="ECO:0000313" key="2">
    <source>
        <dbReference type="EMBL" id="HHY29055.1"/>
    </source>
</evidence>
<evidence type="ECO:0000313" key="3">
    <source>
        <dbReference type="Proteomes" id="UP000553059"/>
    </source>
</evidence>
<reference evidence="2 3" key="1">
    <citation type="journal article" date="2020" name="Biotechnol. Biofuels">
        <title>New insights from the biogas microbiome by comprehensive genome-resolved metagenomics of nearly 1600 species originating from multiple anaerobic digesters.</title>
        <authorList>
            <person name="Campanaro S."/>
            <person name="Treu L."/>
            <person name="Rodriguez-R L.M."/>
            <person name="Kovalovszki A."/>
            <person name="Ziels R.M."/>
            <person name="Maus I."/>
            <person name="Zhu X."/>
            <person name="Kougias P.G."/>
            <person name="Basile A."/>
            <person name="Luo G."/>
            <person name="Schluter A."/>
            <person name="Konstantinidis K.T."/>
            <person name="Angelidaki I."/>
        </authorList>
    </citation>
    <scope>NUCLEOTIDE SEQUENCE [LARGE SCALE GENOMIC DNA]</scope>
    <source>
        <strain evidence="2">AS05jafATM_4</strain>
    </source>
</reference>
<dbReference type="GO" id="GO:0016779">
    <property type="term" value="F:nucleotidyltransferase activity"/>
    <property type="evidence" value="ECO:0007669"/>
    <property type="project" value="InterPro"/>
</dbReference>
<dbReference type="Proteomes" id="UP000553059">
    <property type="component" value="Unassembled WGS sequence"/>
</dbReference>
<dbReference type="Gene3D" id="3.30.460.10">
    <property type="entry name" value="Beta Polymerase, domain 2"/>
    <property type="match status" value="1"/>
</dbReference>
<gene>
    <name evidence="2" type="ORF">GX523_20360</name>
</gene>
<organism evidence="2 3">
    <name type="scientific">Desulfitobacterium dehalogenans</name>
    <dbReference type="NCBI Taxonomy" id="36854"/>
    <lineage>
        <taxon>Bacteria</taxon>
        <taxon>Bacillati</taxon>
        <taxon>Bacillota</taxon>
        <taxon>Clostridia</taxon>
        <taxon>Eubacteriales</taxon>
        <taxon>Desulfitobacteriaceae</taxon>
        <taxon>Desulfitobacterium</taxon>
    </lineage>
</organism>
<accession>A0A7C7D8Q5</accession>